<dbReference type="InterPro" id="IPR001753">
    <property type="entry name" value="Enoyl-CoA_hydra/iso"/>
</dbReference>
<dbReference type="GO" id="GO:0003824">
    <property type="term" value="F:catalytic activity"/>
    <property type="evidence" value="ECO:0007669"/>
    <property type="project" value="InterPro"/>
</dbReference>
<sequence length="248" mass="27548">MQWARMQLHTKACLSSSVLNQLNHFFSSGSQAQPPTFKVLSGNKDGDFCLGADLSLLSELIESGDKDKLENYGSSYLMLIDQLLCGARDNFTSVAIVQGRAFGAGMLVALAADILIAETQSEFMNPSILFEQYPCAVLAKKLSDRASSDVILDVFRSGKRYDAQALFELGLIDVVCDKGAAEQQVCELIAHAKQHHCGRIALQNYRNRRNGLTNKTRKQLVDNWVSKVTKGDKRLVQYLRRLGRLQSE</sequence>
<accession>A0A1C0TUC8</accession>
<comment type="caution">
    <text evidence="3">The sequence shown here is derived from an EMBL/GenBank/DDBJ whole genome shotgun (WGS) entry which is preliminary data.</text>
</comment>
<dbReference type="GO" id="GO:0006635">
    <property type="term" value="P:fatty acid beta-oxidation"/>
    <property type="evidence" value="ECO:0007669"/>
    <property type="project" value="TreeGrafter"/>
</dbReference>
<evidence type="ECO:0000256" key="1">
    <source>
        <dbReference type="ARBA" id="ARBA00005254"/>
    </source>
</evidence>
<dbReference type="PANTHER" id="PTHR11941">
    <property type="entry name" value="ENOYL-COA HYDRATASE-RELATED"/>
    <property type="match status" value="1"/>
</dbReference>
<protein>
    <recommendedName>
        <fullName evidence="5">Enoyl-CoA hydratase/isomerase family protein</fullName>
    </recommendedName>
</protein>
<dbReference type="Proteomes" id="UP000093366">
    <property type="component" value="Unassembled WGS sequence"/>
</dbReference>
<dbReference type="EMBL" id="MAUJ01000001">
    <property type="protein sequence ID" value="OCQ22926.1"/>
    <property type="molecule type" value="Genomic_DNA"/>
</dbReference>
<dbReference type="PROSITE" id="PS00166">
    <property type="entry name" value="ENOYL_COA_HYDRATASE"/>
    <property type="match status" value="1"/>
</dbReference>
<dbReference type="SUPFAM" id="SSF52096">
    <property type="entry name" value="ClpP/crotonase"/>
    <property type="match status" value="1"/>
</dbReference>
<dbReference type="CDD" id="cd06558">
    <property type="entry name" value="crotonase-like"/>
    <property type="match status" value="1"/>
</dbReference>
<dbReference type="PANTHER" id="PTHR11941:SF54">
    <property type="entry name" value="ENOYL-COA HYDRATASE, MITOCHONDRIAL"/>
    <property type="match status" value="1"/>
</dbReference>
<evidence type="ECO:0008006" key="5">
    <source>
        <dbReference type="Google" id="ProtNLM"/>
    </source>
</evidence>
<name>A0A1C0TUC8_9GAMM</name>
<evidence type="ECO:0000313" key="3">
    <source>
        <dbReference type="EMBL" id="OCQ22926.1"/>
    </source>
</evidence>
<reference evidence="4" key="1">
    <citation type="submission" date="2016-07" db="EMBL/GenBank/DDBJ databases">
        <authorList>
            <person name="Florea S."/>
            <person name="Webb J.S."/>
            <person name="Jaromczyk J."/>
            <person name="Schardl C.L."/>
        </authorList>
    </citation>
    <scope>NUCLEOTIDE SEQUENCE [LARGE SCALE GENOMIC DNA]</scope>
    <source>
        <strain evidence="4">IPB1</strain>
    </source>
</reference>
<dbReference type="Gene3D" id="3.90.226.10">
    <property type="entry name" value="2-enoyl-CoA Hydratase, Chain A, domain 1"/>
    <property type="match status" value="1"/>
</dbReference>
<gene>
    <name evidence="3" type="ORF">A7985_02915</name>
</gene>
<dbReference type="AlphaFoldDB" id="A0A1C0TUC8"/>
<evidence type="ECO:0000256" key="2">
    <source>
        <dbReference type="RuleBase" id="RU003707"/>
    </source>
</evidence>
<evidence type="ECO:0000313" key="4">
    <source>
        <dbReference type="Proteomes" id="UP000093366"/>
    </source>
</evidence>
<organism evidence="3 4">
    <name type="scientific">Pseudoalteromonas luteoviolacea</name>
    <dbReference type="NCBI Taxonomy" id="43657"/>
    <lineage>
        <taxon>Bacteria</taxon>
        <taxon>Pseudomonadati</taxon>
        <taxon>Pseudomonadota</taxon>
        <taxon>Gammaproteobacteria</taxon>
        <taxon>Alteromonadales</taxon>
        <taxon>Pseudoalteromonadaceae</taxon>
        <taxon>Pseudoalteromonas</taxon>
    </lineage>
</organism>
<dbReference type="InterPro" id="IPR029045">
    <property type="entry name" value="ClpP/crotonase-like_dom_sf"/>
</dbReference>
<dbReference type="InterPro" id="IPR018376">
    <property type="entry name" value="Enoyl-CoA_hyd/isom_CS"/>
</dbReference>
<comment type="similarity">
    <text evidence="1 2">Belongs to the enoyl-CoA hydratase/isomerase family.</text>
</comment>
<dbReference type="Pfam" id="PF00378">
    <property type="entry name" value="ECH_1"/>
    <property type="match status" value="1"/>
</dbReference>
<proteinExistence type="inferred from homology"/>